<evidence type="ECO:0000256" key="1">
    <source>
        <dbReference type="ARBA" id="ARBA00005156"/>
    </source>
</evidence>
<dbReference type="InterPro" id="IPR001680">
    <property type="entry name" value="WD40_rpt"/>
</dbReference>
<accession>A0A369K7P7</accession>
<dbReference type="EMBL" id="LUEZ02000010">
    <property type="protein sequence ID" value="RDB29490.1"/>
    <property type="molecule type" value="Genomic_DNA"/>
</dbReference>
<sequence>MVALDTIFPADAVEFCPHPDAQDIVVCGTYKLDEPAIESTEDPDDDFGGGISSPPQRRRGQCLVYQLDPWNRLTGKGENRGIRQIYSLDLPAVLDMKWCHNTKSANPVLAIADSEGGVTLHEWQTTEKTLRQISAAECASSDTLCLSLDWSDRRTQGSDLGSLVVSLSNGSLCLLSSRDGHDVSPTRSWYAHDYEPWVAAWNYWDTNIIYSGGDDLKWKGWDVRQDCSQPIFTNKGFDAGVTSIQNHPHIEHIIAVGSYDHSVKIFDVRKPLTALTQVDVGGGAWRIKWHPSPSRKGDALIACTHDGVKTLHVDFDSGDFQSVVLKRFDAHESMAYGADWSYEFPRGGETTIGSCSFYDHVFHLWSG</sequence>
<keyword evidence="2" id="KW-0853">WD repeat</keyword>
<protein>
    <recommendedName>
        <fullName evidence="6">methylated diphthine methylhydrolase</fullName>
        <ecNumber evidence="6">3.1.1.97</ecNumber>
    </recommendedName>
</protein>
<evidence type="ECO:0000313" key="8">
    <source>
        <dbReference type="EMBL" id="RDB29490.1"/>
    </source>
</evidence>
<evidence type="ECO:0000256" key="3">
    <source>
        <dbReference type="ARBA" id="ARBA00022737"/>
    </source>
</evidence>
<dbReference type="FunCoup" id="A0A369K7P7">
    <property type="interactions" value="903"/>
</dbReference>
<comment type="caution">
    <text evidence="8">The sequence shown here is derived from an EMBL/GenBank/DDBJ whole genome shotgun (WGS) entry which is preliminary data.</text>
</comment>
<evidence type="ECO:0000256" key="7">
    <source>
        <dbReference type="ARBA" id="ARBA00047551"/>
    </source>
</evidence>
<dbReference type="PANTHER" id="PTHR46042:SF1">
    <property type="entry name" value="DIPHTHINE METHYLTRANSFERASE"/>
    <property type="match status" value="1"/>
</dbReference>
<dbReference type="InterPro" id="IPR052415">
    <property type="entry name" value="Diphthine_MTase"/>
</dbReference>
<dbReference type="GO" id="GO:0017183">
    <property type="term" value="P:protein histidyl modification to diphthamide"/>
    <property type="evidence" value="ECO:0007669"/>
    <property type="project" value="TreeGrafter"/>
</dbReference>
<evidence type="ECO:0000256" key="4">
    <source>
        <dbReference type="ARBA" id="ARBA00022801"/>
    </source>
</evidence>
<gene>
    <name evidence="8" type="primary">Dph7</name>
    <name evidence="8" type="ORF">Hypma_015515</name>
</gene>
<dbReference type="GO" id="GO:0061685">
    <property type="term" value="F:diphthine methylesterase activity"/>
    <property type="evidence" value="ECO:0007669"/>
    <property type="project" value="UniProtKB-EC"/>
</dbReference>
<dbReference type="PANTHER" id="PTHR46042">
    <property type="entry name" value="DIPHTHINE METHYLTRANSFERASE"/>
    <property type="match status" value="1"/>
</dbReference>
<dbReference type="Proteomes" id="UP000076154">
    <property type="component" value="Unassembled WGS sequence"/>
</dbReference>
<keyword evidence="8" id="KW-0808">Transferase</keyword>
<dbReference type="InParanoid" id="A0A369K7P7"/>
<dbReference type="STRING" id="39966.A0A369K7P7"/>
<organism evidence="8 9">
    <name type="scientific">Hypsizygus marmoreus</name>
    <name type="common">White beech mushroom</name>
    <name type="synonym">Agaricus marmoreus</name>
    <dbReference type="NCBI Taxonomy" id="39966"/>
    <lineage>
        <taxon>Eukaryota</taxon>
        <taxon>Fungi</taxon>
        <taxon>Dikarya</taxon>
        <taxon>Basidiomycota</taxon>
        <taxon>Agaricomycotina</taxon>
        <taxon>Agaricomycetes</taxon>
        <taxon>Agaricomycetidae</taxon>
        <taxon>Agaricales</taxon>
        <taxon>Tricholomatineae</taxon>
        <taxon>Lyophyllaceae</taxon>
        <taxon>Hypsizygus</taxon>
    </lineage>
</organism>
<reference evidence="8" key="1">
    <citation type="submission" date="2018-04" db="EMBL/GenBank/DDBJ databases">
        <title>Whole genome sequencing of Hypsizygus marmoreus.</title>
        <authorList>
            <person name="Choi I.-G."/>
            <person name="Min B."/>
            <person name="Kim J.-G."/>
            <person name="Kim S."/>
            <person name="Oh Y.-L."/>
            <person name="Kong W.-S."/>
            <person name="Park H."/>
            <person name="Jeong J."/>
            <person name="Song E.-S."/>
        </authorList>
    </citation>
    <scope>NUCLEOTIDE SEQUENCE [LARGE SCALE GENOMIC DNA]</scope>
    <source>
        <strain evidence="8">51987-8</strain>
    </source>
</reference>
<dbReference type="SMART" id="SM00320">
    <property type="entry name" value="WD40"/>
    <property type="match status" value="3"/>
</dbReference>
<evidence type="ECO:0000256" key="6">
    <source>
        <dbReference type="ARBA" id="ARBA00039131"/>
    </source>
</evidence>
<dbReference type="InterPro" id="IPR036322">
    <property type="entry name" value="WD40_repeat_dom_sf"/>
</dbReference>
<evidence type="ECO:0000313" key="9">
    <source>
        <dbReference type="Proteomes" id="UP000076154"/>
    </source>
</evidence>
<dbReference type="GO" id="GO:0008168">
    <property type="term" value="F:methyltransferase activity"/>
    <property type="evidence" value="ECO:0007669"/>
    <property type="project" value="UniProtKB-KW"/>
</dbReference>
<evidence type="ECO:0000256" key="2">
    <source>
        <dbReference type="ARBA" id="ARBA00022574"/>
    </source>
</evidence>
<dbReference type="Gene3D" id="2.130.10.10">
    <property type="entry name" value="YVTN repeat-like/Quinoprotein amine dehydrogenase"/>
    <property type="match status" value="1"/>
</dbReference>
<dbReference type="AlphaFoldDB" id="A0A369K7P7"/>
<keyword evidence="3" id="KW-0677">Repeat</keyword>
<dbReference type="SUPFAM" id="SSF50978">
    <property type="entry name" value="WD40 repeat-like"/>
    <property type="match status" value="1"/>
</dbReference>
<keyword evidence="8" id="KW-0489">Methyltransferase</keyword>
<proteinExistence type="inferred from homology"/>
<comment type="catalytic activity">
    <reaction evidence="7">
        <text>diphthine methyl ester-[translation elongation factor 2] + H2O = diphthine-[translation elongation factor 2] + methanol + H(+)</text>
        <dbReference type="Rhea" id="RHEA:42656"/>
        <dbReference type="Rhea" id="RHEA-COMP:10172"/>
        <dbReference type="Rhea" id="RHEA-COMP:10173"/>
        <dbReference type="ChEBI" id="CHEBI:15377"/>
        <dbReference type="ChEBI" id="CHEBI:15378"/>
        <dbReference type="ChEBI" id="CHEBI:17790"/>
        <dbReference type="ChEBI" id="CHEBI:79005"/>
        <dbReference type="ChEBI" id="CHEBI:82696"/>
        <dbReference type="EC" id="3.1.1.97"/>
    </reaction>
</comment>
<dbReference type="GO" id="GO:0032259">
    <property type="term" value="P:methylation"/>
    <property type="evidence" value="ECO:0007669"/>
    <property type="project" value="UniProtKB-KW"/>
</dbReference>
<dbReference type="EC" id="3.1.1.97" evidence="6"/>
<keyword evidence="4" id="KW-0378">Hydrolase</keyword>
<dbReference type="OrthoDB" id="1930760at2759"/>
<comment type="pathway">
    <text evidence="1">Protein modification; peptidyl-diphthamide biosynthesis.</text>
</comment>
<comment type="similarity">
    <text evidence="5">Belongs to the DPH7 family.</text>
</comment>
<dbReference type="InterPro" id="IPR015943">
    <property type="entry name" value="WD40/YVTN_repeat-like_dom_sf"/>
</dbReference>
<name>A0A369K7P7_HYPMA</name>
<dbReference type="GO" id="GO:0005737">
    <property type="term" value="C:cytoplasm"/>
    <property type="evidence" value="ECO:0007669"/>
    <property type="project" value="TreeGrafter"/>
</dbReference>
<evidence type="ECO:0000256" key="5">
    <source>
        <dbReference type="ARBA" id="ARBA00038092"/>
    </source>
</evidence>
<keyword evidence="9" id="KW-1185">Reference proteome</keyword>